<proteinExistence type="inferred from homology"/>
<sequence>MSTHPPGRRLASIRLLGFLALVAGVSSAPASAWAETAPATARDIAPRPDLQLESVVIVSRHGVRSPTKTKPPLAMLTRKDWPTWPVQPGELTERGASLIGLMGGYYGAWLRQEHVLPAGACPAPNQVAAWADVDQRTRLTGDALLEGIAPGCTLRAAHQQALDEDDPVFHATESGQCKLDPATARAAIDARLDGRGLDAIADRYRSSLEQMEKVLDFSKSPYCAHDRPGAECRFSALANRVQIDPTGRHLRLNGPLGIASTVSEVFLLEYAQGMAPENVAWGAIHDRDDWARLLAAHNAQFDLMAKTPYLASRKGTPLMADILGALTQSATGTPAFATHAPATSRVYVLAAHDTNLANLAGMLGLDWTLPDQPDDTPPGGALVFSLWRDTLTHADFVTVGLVYQSLAQLRDMTPLTLADPPSRHPLTIPGCADAAHGDACRLDRFMSIARRSMAPECIAHRP</sequence>
<evidence type="ECO:0000313" key="4">
    <source>
        <dbReference type="EMBL" id="BAQ94585.1"/>
    </source>
</evidence>
<dbReference type="GO" id="GO:0050308">
    <property type="term" value="F:sugar-phosphatase activity"/>
    <property type="evidence" value="ECO:0007669"/>
    <property type="project" value="TreeGrafter"/>
</dbReference>
<dbReference type="PANTHER" id="PTHR11567">
    <property type="entry name" value="ACID PHOSPHATASE-RELATED"/>
    <property type="match status" value="1"/>
</dbReference>
<dbReference type="PROSITE" id="PS00616">
    <property type="entry name" value="HIS_ACID_PHOSPHAT_1"/>
    <property type="match status" value="1"/>
</dbReference>
<dbReference type="InterPro" id="IPR029033">
    <property type="entry name" value="His_PPase_superfam"/>
</dbReference>
<dbReference type="Gene3D" id="3.40.50.1240">
    <property type="entry name" value="Phosphoglycerate mutase-like"/>
    <property type="match status" value="2"/>
</dbReference>
<dbReference type="GO" id="GO:0030288">
    <property type="term" value="C:outer membrane-bounded periplasmic space"/>
    <property type="evidence" value="ECO:0007669"/>
    <property type="project" value="TreeGrafter"/>
</dbReference>
<evidence type="ECO:0000256" key="1">
    <source>
        <dbReference type="ARBA" id="ARBA00005375"/>
    </source>
</evidence>
<name>A0A0E3VIU5_9BURK</name>
<dbReference type="EMBL" id="LC002814">
    <property type="protein sequence ID" value="BAQ94585.1"/>
    <property type="molecule type" value="Genomic_DNA"/>
</dbReference>
<feature type="signal peptide" evidence="3">
    <location>
        <begin position="1"/>
        <end position="34"/>
    </location>
</feature>
<keyword evidence="3" id="KW-0732">Signal</keyword>
<comment type="similarity">
    <text evidence="1">Belongs to the histidine acid phosphatase family.</text>
</comment>
<feature type="chain" id="PRO_5002414377" evidence="3">
    <location>
        <begin position="35"/>
        <end position="462"/>
    </location>
</feature>
<dbReference type="CDD" id="cd07061">
    <property type="entry name" value="HP_HAP_like"/>
    <property type="match status" value="1"/>
</dbReference>
<dbReference type="AlphaFoldDB" id="A0A0E3VIU5"/>
<gene>
    <name evidence="4" type="primary">phyA</name>
</gene>
<dbReference type="SUPFAM" id="SSF53254">
    <property type="entry name" value="Phosphoglycerate mutase-like"/>
    <property type="match status" value="1"/>
</dbReference>
<evidence type="ECO:0000256" key="3">
    <source>
        <dbReference type="SAM" id="SignalP"/>
    </source>
</evidence>
<dbReference type="BRENDA" id="3.1.3.8">
    <property type="organism ID" value="16503"/>
</dbReference>
<organism evidence="4">
    <name type="scientific">Burkholderia sp. a13(2014)</name>
    <dbReference type="NCBI Taxonomy" id="1546488"/>
    <lineage>
        <taxon>Bacteria</taxon>
        <taxon>Pseudomonadati</taxon>
        <taxon>Pseudomonadota</taxon>
        <taxon>Betaproteobacteria</taxon>
        <taxon>Burkholderiales</taxon>
        <taxon>Burkholderiaceae</taxon>
        <taxon>Burkholderia</taxon>
    </lineage>
</organism>
<dbReference type="InterPro" id="IPR000560">
    <property type="entry name" value="His_Pase_clade-2"/>
</dbReference>
<dbReference type="BRENDA" id="3.1.3.26">
    <property type="organism ID" value="16503"/>
</dbReference>
<dbReference type="Pfam" id="PF00328">
    <property type="entry name" value="His_Phos_2"/>
    <property type="match status" value="1"/>
</dbReference>
<protein>
    <submittedName>
        <fullName evidence="4">Phytase</fullName>
    </submittedName>
</protein>
<dbReference type="PANTHER" id="PTHR11567:SF110">
    <property type="entry name" value="2-PHOSPHOXYLOSE PHOSPHATASE 1"/>
    <property type="match status" value="1"/>
</dbReference>
<keyword evidence="2" id="KW-0378">Hydrolase</keyword>
<accession>A0A0E3VIU5</accession>
<reference evidence="4" key="1">
    <citation type="submission" date="2014-09" db="EMBL/GenBank/DDBJ databases">
        <title>Purification, biochemical characterization, and gene cloning of the phytase produced by Burkholderia sp. strain a13.</title>
        <authorList>
            <person name="Graminho E."/>
            <person name="Nakamura A."/>
            <person name="Hoshino T."/>
        </authorList>
    </citation>
    <scope>NUCLEOTIDE SEQUENCE</scope>
    <source>
        <strain evidence="4">A13</strain>
    </source>
</reference>
<evidence type="ECO:0000256" key="2">
    <source>
        <dbReference type="ARBA" id="ARBA00022801"/>
    </source>
</evidence>
<dbReference type="InterPro" id="IPR033379">
    <property type="entry name" value="Acid_Pase_AS"/>
</dbReference>
<dbReference type="InterPro" id="IPR050645">
    <property type="entry name" value="Histidine_acid_phosphatase"/>
</dbReference>